<proteinExistence type="inferred from homology"/>
<dbReference type="PANTHER" id="PTHR11102:SF160">
    <property type="entry name" value="ERAD-ASSOCIATED E3 UBIQUITIN-PROTEIN LIGASE COMPONENT HRD3"/>
    <property type="match status" value="1"/>
</dbReference>
<reference evidence="3" key="1">
    <citation type="submission" date="2021-01" db="EMBL/GenBank/DDBJ databases">
        <authorList>
            <person name="Corre E."/>
            <person name="Pelletier E."/>
            <person name="Niang G."/>
            <person name="Scheremetjew M."/>
            <person name="Finn R."/>
            <person name="Kale V."/>
            <person name="Holt S."/>
            <person name="Cochrane G."/>
            <person name="Meng A."/>
            <person name="Brown T."/>
            <person name="Cohen L."/>
        </authorList>
    </citation>
    <scope>NUCLEOTIDE SEQUENCE</scope>
    <source>
        <strain evidence="3">NIES-2562</strain>
    </source>
</reference>
<dbReference type="Pfam" id="PF08238">
    <property type="entry name" value="Sel1"/>
    <property type="match status" value="6"/>
</dbReference>
<feature type="compositionally biased region" description="Basic and acidic residues" evidence="2">
    <location>
        <begin position="279"/>
        <end position="299"/>
    </location>
</feature>
<feature type="compositionally biased region" description="Basic and acidic residues" evidence="2">
    <location>
        <begin position="309"/>
        <end position="320"/>
    </location>
</feature>
<dbReference type="AlphaFoldDB" id="A0A7S3D005"/>
<dbReference type="Gene3D" id="1.25.40.10">
    <property type="entry name" value="Tetratricopeptide repeat domain"/>
    <property type="match status" value="2"/>
</dbReference>
<dbReference type="EMBL" id="HBIB01007139">
    <property type="protein sequence ID" value="CAE0242330.1"/>
    <property type="molecule type" value="Transcribed_RNA"/>
</dbReference>
<dbReference type="SMART" id="SM00671">
    <property type="entry name" value="SEL1"/>
    <property type="match status" value="6"/>
</dbReference>
<evidence type="ECO:0000256" key="1">
    <source>
        <dbReference type="ARBA" id="ARBA00038101"/>
    </source>
</evidence>
<evidence type="ECO:0000256" key="2">
    <source>
        <dbReference type="SAM" id="MobiDB-lite"/>
    </source>
</evidence>
<accession>A0A7S3D005</accession>
<dbReference type="InterPro" id="IPR011990">
    <property type="entry name" value="TPR-like_helical_dom_sf"/>
</dbReference>
<feature type="compositionally biased region" description="Polar residues" evidence="2">
    <location>
        <begin position="330"/>
        <end position="350"/>
    </location>
</feature>
<organism evidence="3">
    <name type="scientific">Palpitomonas bilix</name>
    <dbReference type="NCBI Taxonomy" id="652834"/>
    <lineage>
        <taxon>Eukaryota</taxon>
        <taxon>Eukaryota incertae sedis</taxon>
    </lineage>
</organism>
<gene>
    <name evidence="3" type="ORF">PBIL07802_LOCUS4494</name>
</gene>
<comment type="similarity">
    <text evidence="1">Belongs to the sel-1 family.</text>
</comment>
<protein>
    <submittedName>
        <fullName evidence="3">Uncharacterized protein</fullName>
    </submittedName>
</protein>
<evidence type="ECO:0000313" key="3">
    <source>
        <dbReference type="EMBL" id="CAE0242330.1"/>
    </source>
</evidence>
<dbReference type="InterPro" id="IPR050767">
    <property type="entry name" value="Sel1_AlgK"/>
</dbReference>
<feature type="region of interest" description="Disordered" evidence="2">
    <location>
        <begin position="279"/>
        <end position="350"/>
    </location>
</feature>
<name>A0A7S3D005_9EUKA</name>
<dbReference type="SUPFAM" id="SSF81901">
    <property type="entry name" value="HCP-like"/>
    <property type="match status" value="1"/>
</dbReference>
<dbReference type="PANTHER" id="PTHR11102">
    <property type="entry name" value="SEL-1-LIKE PROTEIN"/>
    <property type="match status" value="1"/>
</dbReference>
<sequence length="350" mass="39227">MDRRGAQARFKKAQKLMRKGDTRDLSADQQREIVQNLTYAVENGHADACCYLGQLYDEGECGLDRDSAKAVELYDLGMKRGDECALGALAYMYEHGKGGLKKCVIEAFILYEKAALAGDGSAQNNLGRCYMEGLGCERDVKKAFEWYKKATYNTSSGMPQAKINLAGMYLSGQGVRRQLKKGKKLLRQVRDSKGASSAEAALRLAEVYMEEGGIKNFERARSNFEFAAKNGNAEGMCMYGDCLEKGVGGEANAEQAQIWYRKAADAGYNDAKDALTRLKEEKREREEARKPRKQLDIRDFFPPVRQTSKRKEEKRIEPKAKRAKTAIGERNTSVVQEYEGTQENPIVVQN</sequence>
<dbReference type="InterPro" id="IPR006597">
    <property type="entry name" value="Sel1-like"/>
</dbReference>